<accession>A0AAJ0GZQ1</accession>
<dbReference type="SUPFAM" id="SSF51735">
    <property type="entry name" value="NAD(P)-binding Rossmann-fold domains"/>
    <property type="match status" value="1"/>
</dbReference>
<organism evidence="4 5">
    <name type="scientific">Chaetomium strumarium</name>
    <dbReference type="NCBI Taxonomy" id="1170767"/>
    <lineage>
        <taxon>Eukaryota</taxon>
        <taxon>Fungi</taxon>
        <taxon>Dikarya</taxon>
        <taxon>Ascomycota</taxon>
        <taxon>Pezizomycotina</taxon>
        <taxon>Sordariomycetes</taxon>
        <taxon>Sordariomycetidae</taxon>
        <taxon>Sordariales</taxon>
        <taxon>Chaetomiaceae</taxon>
        <taxon>Chaetomium</taxon>
    </lineage>
</organism>
<sequence length="321" mass="36154">MRQRTNQPAMMRIAIAGAGGFAQILAQQISQTAHALLVLSRRPHPELEEFCPGCQVAIVDYEDVENLRYTLQGVDLVISTIAGNEQLNLIDAARRARVRVFVPSEFEGDLSHRPANDPLDRGSQSALELLESWSQSRSHRLRYTVFSCGIFMERFGPGGLQTYQIGAGCGIQGPDDYLINIQEARAEIIPTNSNGRPARVSLTSAYDVAQFVTAALELGLDNWPREFRMRGDSMTVQELVETCSNTLGTPICLVTHQYQEAEAQSEEYHQRGDWAQWHYLQRLLQTANGRYHVRQTNLNEAVQFQPMTFRGWLENVWISGV</sequence>
<proteinExistence type="predicted"/>
<gene>
    <name evidence="4" type="ORF">B0T15DRAFT_131360</name>
</gene>
<evidence type="ECO:0000313" key="4">
    <source>
        <dbReference type="EMBL" id="KAK3309141.1"/>
    </source>
</evidence>
<dbReference type="Pfam" id="PF05368">
    <property type="entry name" value="NmrA"/>
    <property type="match status" value="1"/>
</dbReference>
<evidence type="ECO:0000313" key="5">
    <source>
        <dbReference type="Proteomes" id="UP001273166"/>
    </source>
</evidence>
<keyword evidence="2" id="KW-0560">Oxidoreductase</keyword>
<reference evidence="4" key="2">
    <citation type="submission" date="2023-06" db="EMBL/GenBank/DDBJ databases">
        <authorList>
            <consortium name="Lawrence Berkeley National Laboratory"/>
            <person name="Mondo S.J."/>
            <person name="Hensen N."/>
            <person name="Bonometti L."/>
            <person name="Westerberg I."/>
            <person name="Brannstrom I.O."/>
            <person name="Guillou S."/>
            <person name="Cros-Aarteil S."/>
            <person name="Calhoun S."/>
            <person name="Haridas S."/>
            <person name="Kuo A."/>
            <person name="Pangilinan J."/>
            <person name="Riley R."/>
            <person name="Labutti K."/>
            <person name="Andreopoulos B."/>
            <person name="Lipzen A."/>
            <person name="Chen C."/>
            <person name="Yanf M."/>
            <person name="Daum C."/>
            <person name="Ng V."/>
            <person name="Clum A."/>
            <person name="Steindorff A."/>
            <person name="Ohm R."/>
            <person name="Martin F."/>
            <person name="Silar P."/>
            <person name="Natvig D."/>
            <person name="Lalanne C."/>
            <person name="Gautier V."/>
            <person name="Ament-Velasquez S.L."/>
            <person name="Kruys A."/>
            <person name="Hutchinson M.I."/>
            <person name="Powell A.J."/>
            <person name="Barry K."/>
            <person name="Miller A.N."/>
            <person name="Grigoriev I.V."/>
            <person name="Debuchy R."/>
            <person name="Gladieux P."/>
            <person name="Thoren M.H."/>
            <person name="Johannesson H."/>
        </authorList>
    </citation>
    <scope>NUCLEOTIDE SEQUENCE</scope>
    <source>
        <strain evidence="4">CBS 333.67</strain>
    </source>
</reference>
<dbReference type="Proteomes" id="UP001273166">
    <property type="component" value="Unassembled WGS sequence"/>
</dbReference>
<keyword evidence="5" id="KW-1185">Reference proteome</keyword>
<dbReference type="GeneID" id="87880577"/>
<dbReference type="EMBL" id="JAUDZG010000002">
    <property type="protein sequence ID" value="KAK3309141.1"/>
    <property type="molecule type" value="Genomic_DNA"/>
</dbReference>
<dbReference type="GO" id="GO:0016491">
    <property type="term" value="F:oxidoreductase activity"/>
    <property type="evidence" value="ECO:0007669"/>
    <property type="project" value="UniProtKB-KW"/>
</dbReference>
<name>A0AAJ0GZQ1_9PEZI</name>
<evidence type="ECO:0000256" key="1">
    <source>
        <dbReference type="ARBA" id="ARBA00022857"/>
    </source>
</evidence>
<dbReference type="PANTHER" id="PTHR47706:SF5">
    <property type="entry name" value="ISOFLAVONE REDUCTASE"/>
    <property type="match status" value="1"/>
</dbReference>
<dbReference type="Gene3D" id="3.40.50.720">
    <property type="entry name" value="NAD(P)-binding Rossmann-like Domain"/>
    <property type="match status" value="1"/>
</dbReference>
<evidence type="ECO:0000259" key="3">
    <source>
        <dbReference type="Pfam" id="PF05368"/>
    </source>
</evidence>
<dbReference type="InterPro" id="IPR051609">
    <property type="entry name" value="NmrA/Isoflavone_reductase-like"/>
</dbReference>
<feature type="domain" description="NmrA-like" evidence="3">
    <location>
        <begin position="13"/>
        <end position="251"/>
    </location>
</feature>
<dbReference type="InterPro" id="IPR008030">
    <property type="entry name" value="NmrA-like"/>
</dbReference>
<evidence type="ECO:0000256" key="2">
    <source>
        <dbReference type="ARBA" id="ARBA00023002"/>
    </source>
</evidence>
<dbReference type="InterPro" id="IPR036291">
    <property type="entry name" value="NAD(P)-bd_dom_sf"/>
</dbReference>
<comment type="caution">
    <text evidence="4">The sequence shown here is derived from an EMBL/GenBank/DDBJ whole genome shotgun (WGS) entry which is preliminary data.</text>
</comment>
<dbReference type="RefSeq" id="XP_062724921.1">
    <property type="nucleotide sequence ID" value="XM_062861748.1"/>
</dbReference>
<dbReference type="AlphaFoldDB" id="A0AAJ0GZQ1"/>
<keyword evidence="1" id="KW-0521">NADP</keyword>
<reference evidence="4" key="1">
    <citation type="journal article" date="2023" name="Mol. Phylogenet. Evol.">
        <title>Genome-scale phylogeny and comparative genomics of the fungal order Sordariales.</title>
        <authorList>
            <person name="Hensen N."/>
            <person name="Bonometti L."/>
            <person name="Westerberg I."/>
            <person name="Brannstrom I.O."/>
            <person name="Guillou S."/>
            <person name="Cros-Aarteil S."/>
            <person name="Calhoun S."/>
            <person name="Haridas S."/>
            <person name="Kuo A."/>
            <person name="Mondo S."/>
            <person name="Pangilinan J."/>
            <person name="Riley R."/>
            <person name="LaButti K."/>
            <person name="Andreopoulos B."/>
            <person name="Lipzen A."/>
            <person name="Chen C."/>
            <person name="Yan M."/>
            <person name="Daum C."/>
            <person name="Ng V."/>
            <person name="Clum A."/>
            <person name="Steindorff A."/>
            <person name="Ohm R.A."/>
            <person name="Martin F."/>
            <person name="Silar P."/>
            <person name="Natvig D.O."/>
            <person name="Lalanne C."/>
            <person name="Gautier V."/>
            <person name="Ament-Velasquez S.L."/>
            <person name="Kruys A."/>
            <person name="Hutchinson M.I."/>
            <person name="Powell A.J."/>
            <person name="Barry K."/>
            <person name="Miller A.N."/>
            <person name="Grigoriev I.V."/>
            <person name="Debuchy R."/>
            <person name="Gladieux P."/>
            <person name="Hiltunen Thoren M."/>
            <person name="Johannesson H."/>
        </authorList>
    </citation>
    <scope>NUCLEOTIDE SEQUENCE</scope>
    <source>
        <strain evidence="4">CBS 333.67</strain>
    </source>
</reference>
<dbReference type="PANTHER" id="PTHR47706">
    <property type="entry name" value="NMRA-LIKE FAMILY PROTEIN"/>
    <property type="match status" value="1"/>
</dbReference>
<protein>
    <recommendedName>
        <fullName evidence="3">NmrA-like domain-containing protein</fullName>
    </recommendedName>
</protein>